<feature type="transmembrane region" description="Helical" evidence="4">
    <location>
        <begin position="1965"/>
        <end position="1992"/>
    </location>
</feature>
<evidence type="ECO:0000313" key="7">
    <source>
        <dbReference type="Proteomes" id="UP000187209"/>
    </source>
</evidence>
<evidence type="ECO:0000256" key="4">
    <source>
        <dbReference type="SAM" id="Phobius"/>
    </source>
</evidence>
<dbReference type="SMART" id="SM00004">
    <property type="entry name" value="NL"/>
    <property type="match status" value="3"/>
</dbReference>
<dbReference type="PANTHER" id="PTHR11319:SF35">
    <property type="entry name" value="OUTER MEMBRANE PROTEIN PMPC-RELATED"/>
    <property type="match status" value="1"/>
</dbReference>
<feature type="transmembrane region" description="Helical" evidence="4">
    <location>
        <begin position="2004"/>
        <end position="2024"/>
    </location>
</feature>
<evidence type="ECO:0000256" key="1">
    <source>
        <dbReference type="ARBA" id="ARBA00022737"/>
    </source>
</evidence>
<reference evidence="6 7" key="1">
    <citation type="submission" date="2016-11" db="EMBL/GenBank/DDBJ databases">
        <title>The macronuclear genome of Stentor coeruleus: a giant cell with tiny introns.</title>
        <authorList>
            <person name="Slabodnick M."/>
            <person name="Ruby J.G."/>
            <person name="Reiff S.B."/>
            <person name="Swart E.C."/>
            <person name="Gosai S."/>
            <person name="Prabakaran S."/>
            <person name="Witkowska E."/>
            <person name="Larue G.E."/>
            <person name="Fisher S."/>
            <person name="Freeman R.M."/>
            <person name="Gunawardena J."/>
            <person name="Chu W."/>
            <person name="Stover N.A."/>
            <person name="Gregory B.D."/>
            <person name="Nowacki M."/>
            <person name="Derisi J."/>
            <person name="Roy S.W."/>
            <person name="Marshall W.F."/>
            <person name="Sood P."/>
        </authorList>
    </citation>
    <scope>NUCLEOTIDE SEQUENCE [LARGE SCALE GENOMIC DNA]</scope>
    <source>
        <strain evidence="6">WM001</strain>
    </source>
</reference>
<dbReference type="PANTHER" id="PTHR11319">
    <property type="entry name" value="G PROTEIN-COUPLED RECEPTOR-RELATED"/>
    <property type="match status" value="1"/>
</dbReference>
<dbReference type="Pfam" id="PF00066">
    <property type="entry name" value="Notch"/>
    <property type="match status" value="3"/>
</dbReference>
<feature type="transmembrane region" description="Helical" evidence="4">
    <location>
        <begin position="2163"/>
        <end position="2182"/>
    </location>
</feature>
<accession>A0A1R2CC00</accession>
<dbReference type="InterPro" id="IPR011050">
    <property type="entry name" value="Pectin_lyase_fold/virulence"/>
</dbReference>
<dbReference type="OrthoDB" id="509564at2759"/>
<dbReference type="SUPFAM" id="SSF51126">
    <property type="entry name" value="Pectin lyase-like"/>
    <property type="match status" value="2"/>
</dbReference>
<dbReference type="Pfam" id="PF13229">
    <property type="entry name" value="Beta_helix"/>
    <property type="match status" value="1"/>
</dbReference>
<feature type="transmembrane region" description="Helical" evidence="4">
    <location>
        <begin position="2194"/>
        <end position="2215"/>
    </location>
</feature>
<keyword evidence="3" id="KW-0325">Glycoprotein</keyword>
<keyword evidence="4" id="KW-0472">Membrane</keyword>
<feature type="transmembrane region" description="Helical" evidence="4">
    <location>
        <begin position="1869"/>
        <end position="1891"/>
    </location>
</feature>
<keyword evidence="1" id="KW-0677">Repeat</keyword>
<evidence type="ECO:0000259" key="5">
    <source>
        <dbReference type="SMART" id="SM00004"/>
    </source>
</evidence>
<comment type="caution">
    <text evidence="6">The sequence shown here is derived from an EMBL/GenBank/DDBJ whole genome shotgun (WGS) entry which is preliminary data.</text>
</comment>
<gene>
    <name evidence="6" type="ORF">SteCoe_11895</name>
</gene>
<feature type="domain" description="LNR" evidence="5">
    <location>
        <begin position="94"/>
        <end position="131"/>
    </location>
</feature>
<feature type="domain" description="LNR" evidence="5">
    <location>
        <begin position="2"/>
        <end position="32"/>
    </location>
</feature>
<evidence type="ECO:0000313" key="6">
    <source>
        <dbReference type="EMBL" id="OMJ86544.1"/>
    </source>
</evidence>
<dbReference type="InterPro" id="IPR039448">
    <property type="entry name" value="Beta_helix"/>
</dbReference>
<keyword evidence="4" id="KW-1133">Transmembrane helix</keyword>
<keyword evidence="2" id="KW-1015">Disulfide bond</keyword>
<sequence length="2353" mass="262963">MDKLCEYSNLGDGVCDPECNNYQCGWDLGDCGYCSDGCKENLLENEKCDIECNTYECRYDNNDCGWCAEGCYIDNLEDSICQSACNNYDCNYDNYVCFGTCLECPPSYIGDNFCDDICNNADCKYDGGDCDCNAGCNILVYYEDYCRNVSGIIDDPCANLNCDYKHGVCGYCNAGCFMNNLGDGECNLACNVEACFYDFGDCGCNNGCSTTYKNGAFNYAGACENECLVPQCGYNTGKCTDSQAIQAAILNQILKQDWSAYYNPSLCNNLCDDTQSYTYTDLNKCSTSDTCNTENCLFCYGNTINTLSNCLKSDGTSCLVCNNVMIMDQCITQDINCPIGYIELDISVYFGSLKRWCFIEPTKYSMNNYKKFYVNPMKSYTQSGYYGDGSKENPMVSLYYALLSVYASYSKIILDSTVDHEFKVSPNDAISPFIDNNKDPLNTNNWYDYEELWIESDSDSVRAKVYWTSGMKISPVTMFFYIRNVEFYGTKVLKDCTEEVCLYCPYVQGSNFGFMNDRNENIHIDDYENKYGKDCDLYYSDVIFRLKNSGFFENVTFIGFRYQYSSFIYASGALTLKNVDFKKMQAKDSGSVIFLTCDLDCHSSDFYYISGIVEDIGAGYEDTEFVTTGSFFIGSGYHSATFENVQFLYNFAFSNLQASSSGSLIYSLNQIGTITISNCTFNNNYVNNLIYIDVSSLTYPDYYVEQGISTSYSQQHFQLLSSFFSNNYCSDYFIYYYMAKNTHNIQIKNVTIDNVIVGNNGIIVLNNAGNLKLSDKKGQKIKVVLDSGITKIMIPSRSVIISGLIINSGKCGGVALQISTMPNVYINDLIISNIEDGQKDDIFSIIKNFSGTGRYLSKDPPSTEVPSLNCTRITLFIDIYYLKMTNIEIFSTSCSINEGTGGLYIDSISTNLTIDNLYIHDISFSSSEAIACYIKHISKCILSHFIFNNIRNLENAVIEFYQVYTIEMTNFTGNSIQAEYSGVTLFNQINELNIKDANIIDALSHYGNGGGFWILASSQGLVLKMINVIFNRCSALTGCGAGVYLDSISTVSKILMKFQTISVINSKSIDGTVIYISAKVVFYKEYDSYISNLNAVGNSADKGGIISDLHQEGVLVLDNGYFSDNEGLHTGIYGFYSLNTPVLLVNNSMFLNSRSTEGVFSLRSFVSGTLVVFQNITMYEIEAKAIDATKVNVQVWNSSFDKIDSLVSADNNANVYFYNCLIVGVESSAVLVSKSSYFECVFCVIKYCAETIITVSDSSYINIIDSTISHNIAYSTVLIYITGKSGSLYNTLTNNIFINNTASTNGIFYFSNTQVLINSCLFKENICIYTDYNGIYSSTSNLIINHSWFYSQTSQNTGGFMHLLSSTTIIESSKFNNGTSKNGGALYVSGGSLNISNCDFWLNQANENGGSLHIDSCTTEINSSKFYQSTASQGDAIYIQGKSLKITDCEFFNSKTTSTIYSATIVTQSETKLEIYNSQFKDSLDVGGILALDTGDVFIENSFFANLNTNYYGAATFIGNNIRKSVIIKNTIFSYNNSTGNGAAIYIDSTDFEIIDSEISYNTAEVNGGGLYLVTPDCLSCRFYIRGVTTLVYNSCKKEGGAIKWLDSKPYIENTVIIENNTAEYGSNLASKATLLNFKHRNLIQSPIIGSLVDVAPGQNYDNAIEIYLYDPDGNIVKTDSSSTISVTCPSVNKLYYVSGNTTFIASEGKFTISNFVPNGPPGESMQIALTTSGITVSDSENVTNSVLIELNLRECINGEAIGSSSCDPCPSNKYLITPESSCKTCPTGAVCTGKDVIISASGYWRSNLLSEVVYACKIPLSCSGGDTTNLLGYCSTGYLGILCQSCEIGFSRDTSGKCSKCPNKGTNITILLSLLILIVFIAVVLVKTTLRTAFAAKALHSIYIKIFTNYLQLVFLTAQFNLDWPVYVLELFNVQKSAATVTEQLFSVDCYIKNGESPTSSSSYFYKIGVLACLPLAITGVSFLVWITICFINNTYSYIRRQFLTTIVVLFFLVYPNIVKVMFLNFSCISIDMKGSYLDENTEIECWSGNHMKYSLIIAMPGIIIWAIGIPTLVLIYLTKQRRFLHRDSNKIIFGFIYNGYKTTHFYWEFIIMYRKILMITVSVFMNNQSTLIQALTVVIILLGSLYLQYSKKPYCFSELNHMESEALFTATMTIYCGLYYLTDAVSEGIKMILFLFIVFGNSYFIIYWIYYMAQAIIELSLRYFPQIKFYLKRGDAFEDNFNTEDVVHQGTFFNSLEGTKNYTFMKRNDKNNYMNVPSNFEALMESVLFYELNVEKVEKNRELWTLGNENNQNKHGKLLVSEESDMGIYEDSKSFELLEFKEEEKFFHGDI</sequence>
<keyword evidence="4" id="KW-0812">Transmembrane</keyword>
<feature type="domain" description="LNR" evidence="5">
    <location>
        <begin position="34"/>
        <end position="65"/>
    </location>
</feature>
<feature type="transmembrane region" description="Helical" evidence="4">
    <location>
        <begin position="2133"/>
        <end position="2151"/>
    </location>
</feature>
<dbReference type="InterPro" id="IPR006626">
    <property type="entry name" value="PbH1"/>
</dbReference>
<dbReference type="Proteomes" id="UP000187209">
    <property type="component" value="Unassembled WGS sequence"/>
</dbReference>
<evidence type="ECO:0000256" key="3">
    <source>
        <dbReference type="ARBA" id="ARBA00023180"/>
    </source>
</evidence>
<protein>
    <recommendedName>
        <fullName evidence="5">LNR domain-containing protein</fullName>
    </recommendedName>
</protein>
<dbReference type="InterPro" id="IPR000800">
    <property type="entry name" value="Notch_dom"/>
</dbReference>
<organism evidence="6 7">
    <name type="scientific">Stentor coeruleus</name>
    <dbReference type="NCBI Taxonomy" id="5963"/>
    <lineage>
        <taxon>Eukaryota</taxon>
        <taxon>Sar</taxon>
        <taxon>Alveolata</taxon>
        <taxon>Ciliophora</taxon>
        <taxon>Postciliodesmatophora</taxon>
        <taxon>Heterotrichea</taxon>
        <taxon>Heterotrichida</taxon>
        <taxon>Stentoridae</taxon>
        <taxon>Stentor</taxon>
    </lineage>
</organism>
<feature type="transmembrane region" description="Helical" evidence="4">
    <location>
        <begin position="2058"/>
        <end position="2079"/>
    </location>
</feature>
<keyword evidence="7" id="KW-1185">Reference proteome</keyword>
<feature type="transmembrane region" description="Helical" evidence="4">
    <location>
        <begin position="1903"/>
        <end position="1923"/>
    </location>
</feature>
<proteinExistence type="predicted"/>
<dbReference type="Gene3D" id="3.30.300.320">
    <property type="match status" value="3"/>
</dbReference>
<dbReference type="EMBL" id="MPUH01000202">
    <property type="protein sequence ID" value="OMJ86544.1"/>
    <property type="molecule type" value="Genomic_DNA"/>
</dbReference>
<name>A0A1R2CC00_9CILI</name>
<dbReference type="SMART" id="SM00710">
    <property type="entry name" value="PbH1"/>
    <property type="match status" value="11"/>
</dbReference>
<evidence type="ECO:0000256" key="2">
    <source>
        <dbReference type="ARBA" id="ARBA00023157"/>
    </source>
</evidence>